<dbReference type="GO" id="GO:0005634">
    <property type="term" value="C:nucleus"/>
    <property type="evidence" value="ECO:0007669"/>
    <property type="project" value="UniProtKB-SubCell"/>
</dbReference>
<dbReference type="GO" id="GO:0008270">
    <property type="term" value="F:zinc ion binding"/>
    <property type="evidence" value="ECO:0007669"/>
    <property type="project" value="UniProtKB-KW"/>
</dbReference>
<feature type="compositionally biased region" description="Low complexity" evidence="8">
    <location>
        <begin position="83"/>
        <end position="93"/>
    </location>
</feature>
<evidence type="ECO:0000256" key="1">
    <source>
        <dbReference type="ARBA" id="ARBA00004123"/>
    </source>
</evidence>
<keyword evidence="4 7" id="KW-0863">Zinc-finger</keyword>
<dbReference type="InterPro" id="IPR013087">
    <property type="entry name" value="Znf_C2H2_type"/>
</dbReference>
<evidence type="ECO:0000259" key="9">
    <source>
        <dbReference type="PROSITE" id="PS50157"/>
    </source>
</evidence>
<dbReference type="HOGENOM" id="CLU_571418_0_0_1"/>
<keyword evidence="2" id="KW-0479">Metal-binding</keyword>
<dbReference type="SMART" id="SM00355">
    <property type="entry name" value="ZnF_C2H2"/>
    <property type="match status" value="7"/>
</dbReference>
<dbReference type="Proteomes" id="UP000014760">
    <property type="component" value="Unassembled WGS sequence"/>
</dbReference>
<evidence type="ECO:0000256" key="6">
    <source>
        <dbReference type="ARBA" id="ARBA00023242"/>
    </source>
</evidence>
<keyword evidence="6" id="KW-0539">Nucleus</keyword>
<keyword evidence="5" id="KW-0862">Zinc</keyword>
<dbReference type="InterPro" id="IPR050888">
    <property type="entry name" value="ZnF_C2H2-type_TF"/>
</dbReference>
<accession>R7TLS6</accession>
<feature type="domain" description="C2H2-type" evidence="9">
    <location>
        <begin position="441"/>
        <end position="469"/>
    </location>
</feature>
<comment type="subcellular location">
    <subcellularLocation>
        <location evidence="1">Nucleus</location>
    </subcellularLocation>
</comment>
<feature type="region of interest" description="Disordered" evidence="8">
    <location>
        <begin position="77"/>
        <end position="97"/>
    </location>
</feature>
<dbReference type="EMBL" id="AMQN01012130">
    <property type="status" value="NOT_ANNOTATED_CDS"/>
    <property type="molecule type" value="Genomic_DNA"/>
</dbReference>
<dbReference type="InterPro" id="IPR036236">
    <property type="entry name" value="Znf_C2H2_sf"/>
</dbReference>
<evidence type="ECO:0000256" key="7">
    <source>
        <dbReference type="PROSITE-ProRule" id="PRU00042"/>
    </source>
</evidence>
<sequence>MSFSSQMMNEMEQEELVHTLGKGIIDLCRATLKVKLNIDGLLCLTYENGEKPMMVRLDAQGVLPDDVPSMVAQECNPEAEQNATATATSSSSSRPKRKITLNKRYSSSLASSKRIKVENSPENEREEFKCESCDQVYDDFYEYNDHNLTMHSKHTCRACLKTYDEAQYLAKHLMNGCKTEEENIKMPSNYYKKRKKHCGVCNMGLWSLVKMTIHMRQFHSLDRLYTCSLCTKYYPNQKTFVKHRQATHCDVKDMCCMDCGVFFNFNEYNMHKKECLQTGGVDHGYSTPSEASNSQRDSPPISAAQLINQIMQTSEAETTNADGSVEQVLLQVETVDDVAKAEENQSMTIIINEDGEVIATSGEADEGHTQIARLDPAEEQAMTTVVFTCPMCEAVLASYAEYSHHQYVAHQRVACSICYQSFTNKNNLKRHMARHNGEKRYLCTLCGKRYARQDDWKAHIESKHHDEAESVFESIEHS</sequence>
<organism evidence="10">
    <name type="scientific">Capitella teleta</name>
    <name type="common">Polychaete worm</name>
    <dbReference type="NCBI Taxonomy" id="283909"/>
    <lineage>
        <taxon>Eukaryota</taxon>
        <taxon>Metazoa</taxon>
        <taxon>Spiralia</taxon>
        <taxon>Lophotrochozoa</taxon>
        <taxon>Annelida</taxon>
        <taxon>Polychaeta</taxon>
        <taxon>Sedentaria</taxon>
        <taxon>Scolecida</taxon>
        <taxon>Capitellidae</taxon>
        <taxon>Capitella</taxon>
    </lineage>
</organism>
<evidence type="ECO:0000256" key="3">
    <source>
        <dbReference type="ARBA" id="ARBA00022737"/>
    </source>
</evidence>
<name>R7TLS6_CAPTE</name>
<evidence type="ECO:0000256" key="2">
    <source>
        <dbReference type="ARBA" id="ARBA00022723"/>
    </source>
</evidence>
<dbReference type="SUPFAM" id="SSF57667">
    <property type="entry name" value="beta-beta-alpha zinc fingers"/>
    <property type="match status" value="1"/>
</dbReference>
<protein>
    <recommendedName>
        <fullName evidence="9">C2H2-type domain-containing protein</fullName>
    </recommendedName>
</protein>
<evidence type="ECO:0000256" key="4">
    <source>
        <dbReference type="ARBA" id="ARBA00022771"/>
    </source>
</evidence>
<dbReference type="EnsemblMetazoa" id="CapteT220659">
    <property type="protein sequence ID" value="CapteP220659"/>
    <property type="gene ID" value="CapteG220659"/>
</dbReference>
<reference evidence="10 12" key="2">
    <citation type="journal article" date="2013" name="Nature">
        <title>Insights into bilaterian evolution from three spiralian genomes.</title>
        <authorList>
            <person name="Simakov O."/>
            <person name="Marletaz F."/>
            <person name="Cho S.J."/>
            <person name="Edsinger-Gonzales E."/>
            <person name="Havlak P."/>
            <person name="Hellsten U."/>
            <person name="Kuo D.H."/>
            <person name="Larsson T."/>
            <person name="Lv J."/>
            <person name="Arendt D."/>
            <person name="Savage R."/>
            <person name="Osoegawa K."/>
            <person name="de Jong P."/>
            <person name="Grimwood J."/>
            <person name="Chapman J.A."/>
            <person name="Shapiro H."/>
            <person name="Aerts A."/>
            <person name="Otillar R.P."/>
            <person name="Terry A.Y."/>
            <person name="Boore J.L."/>
            <person name="Grigoriev I.V."/>
            <person name="Lindberg D.R."/>
            <person name="Seaver E.C."/>
            <person name="Weisblat D.A."/>
            <person name="Putnam N.H."/>
            <person name="Rokhsar D.S."/>
        </authorList>
    </citation>
    <scope>NUCLEOTIDE SEQUENCE</scope>
    <source>
        <strain evidence="10 12">I ESC-2004</strain>
    </source>
</reference>
<evidence type="ECO:0000256" key="8">
    <source>
        <dbReference type="SAM" id="MobiDB-lite"/>
    </source>
</evidence>
<dbReference type="OrthoDB" id="40579at2759"/>
<evidence type="ECO:0000313" key="10">
    <source>
        <dbReference type="EMBL" id="ELT94773.1"/>
    </source>
</evidence>
<dbReference type="PANTHER" id="PTHR24406">
    <property type="entry name" value="TRANSCRIPTIONAL REPRESSOR CTCFL-RELATED"/>
    <property type="match status" value="1"/>
</dbReference>
<dbReference type="PROSITE" id="PS50157">
    <property type="entry name" value="ZINC_FINGER_C2H2_2"/>
    <property type="match status" value="3"/>
</dbReference>
<feature type="domain" description="C2H2-type" evidence="9">
    <location>
        <begin position="413"/>
        <end position="440"/>
    </location>
</feature>
<dbReference type="OMA" id="CLTCFEV"/>
<evidence type="ECO:0000313" key="11">
    <source>
        <dbReference type="EnsemblMetazoa" id="CapteP220659"/>
    </source>
</evidence>
<dbReference type="AlphaFoldDB" id="R7TLS6"/>
<dbReference type="Pfam" id="PF00096">
    <property type="entry name" value="zf-C2H2"/>
    <property type="match status" value="2"/>
</dbReference>
<feature type="domain" description="C2H2-type" evidence="9">
    <location>
        <begin position="225"/>
        <end position="253"/>
    </location>
</feature>
<reference evidence="11" key="3">
    <citation type="submission" date="2015-06" db="UniProtKB">
        <authorList>
            <consortium name="EnsemblMetazoa"/>
        </authorList>
    </citation>
    <scope>IDENTIFICATION</scope>
</reference>
<dbReference type="Gene3D" id="3.30.160.60">
    <property type="entry name" value="Classic Zinc Finger"/>
    <property type="match status" value="2"/>
</dbReference>
<keyword evidence="3" id="KW-0677">Repeat</keyword>
<keyword evidence="12" id="KW-1185">Reference proteome</keyword>
<evidence type="ECO:0000313" key="12">
    <source>
        <dbReference type="Proteomes" id="UP000014760"/>
    </source>
</evidence>
<evidence type="ECO:0000256" key="5">
    <source>
        <dbReference type="ARBA" id="ARBA00022833"/>
    </source>
</evidence>
<reference evidence="12" key="1">
    <citation type="submission" date="2012-12" db="EMBL/GenBank/DDBJ databases">
        <authorList>
            <person name="Hellsten U."/>
            <person name="Grimwood J."/>
            <person name="Chapman J.A."/>
            <person name="Shapiro H."/>
            <person name="Aerts A."/>
            <person name="Otillar R.P."/>
            <person name="Terry A.Y."/>
            <person name="Boore J.L."/>
            <person name="Simakov O."/>
            <person name="Marletaz F."/>
            <person name="Cho S.-J."/>
            <person name="Edsinger-Gonzales E."/>
            <person name="Havlak P."/>
            <person name="Kuo D.-H."/>
            <person name="Larsson T."/>
            <person name="Lv J."/>
            <person name="Arendt D."/>
            <person name="Savage R."/>
            <person name="Osoegawa K."/>
            <person name="de Jong P."/>
            <person name="Lindberg D.R."/>
            <person name="Seaver E.C."/>
            <person name="Weisblat D.A."/>
            <person name="Putnam N.H."/>
            <person name="Grigoriev I.V."/>
            <person name="Rokhsar D.S."/>
        </authorList>
    </citation>
    <scope>NUCLEOTIDE SEQUENCE</scope>
    <source>
        <strain evidence="12">I ESC-2004</strain>
    </source>
</reference>
<proteinExistence type="predicted"/>
<dbReference type="EMBL" id="KB309320">
    <property type="protein sequence ID" value="ELT94773.1"/>
    <property type="molecule type" value="Genomic_DNA"/>
</dbReference>
<gene>
    <name evidence="10" type="ORF">CAPTEDRAFT_220659</name>
</gene>
<dbReference type="PROSITE" id="PS00028">
    <property type="entry name" value="ZINC_FINGER_C2H2_1"/>
    <property type="match status" value="4"/>
</dbReference>